<dbReference type="SMART" id="SM00471">
    <property type="entry name" value="HDc"/>
    <property type="match status" value="1"/>
</dbReference>
<dbReference type="AlphaFoldDB" id="A0A6G8QB51"/>
<evidence type="ECO:0000259" key="1">
    <source>
        <dbReference type="SMART" id="SM00471"/>
    </source>
</evidence>
<accession>A0A6G8QB51</accession>
<dbReference type="InterPro" id="IPR003607">
    <property type="entry name" value="HD/PDEase_dom"/>
</dbReference>
<feature type="domain" description="HD/PDEase" evidence="1">
    <location>
        <begin position="26"/>
        <end position="137"/>
    </location>
</feature>
<dbReference type="GO" id="GO:0008893">
    <property type="term" value="F:guanosine-3',5'-bis(diphosphate) 3'-diphosphatase activity"/>
    <property type="evidence" value="ECO:0007669"/>
    <property type="project" value="TreeGrafter"/>
</dbReference>
<protein>
    <submittedName>
        <fullName evidence="2">HD domain-containing protein</fullName>
    </submittedName>
</protein>
<dbReference type="KEGG" id="rub:GBA63_14500"/>
<dbReference type="EMBL" id="CP045119">
    <property type="protein sequence ID" value="QIN83706.1"/>
    <property type="molecule type" value="Genomic_DNA"/>
</dbReference>
<reference evidence="2 3" key="1">
    <citation type="submission" date="2019-10" db="EMBL/GenBank/DDBJ databases">
        <title>Rubrobacter sp nov SCSIO 52090 isolated from a deep-sea sediment in the South China Sea.</title>
        <authorList>
            <person name="Chen R.W."/>
        </authorList>
    </citation>
    <scope>NUCLEOTIDE SEQUENCE [LARGE SCALE GENOMIC DNA]</scope>
    <source>
        <strain evidence="2 3">SCSIO 52909</strain>
    </source>
</reference>
<evidence type="ECO:0000313" key="3">
    <source>
        <dbReference type="Proteomes" id="UP000501452"/>
    </source>
</evidence>
<dbReference type="Proteomes" id="UP000501452">
    <property type="component" value="Chromosome"/>
</dbReference>
<name>A0A6G8QB51_9ACTN</name>
<keyword evidence="3" id="KW-1185">Reference proteome</keyword>
<dbReference type="Gene3D" id="1.10.3210.10">
    <property type="entry name" value="Hypothetical protein af1432"/>
    <property type="match status" value="1"/>
</dbReference>
<dbReference type="InterPro" id="IPR052194">
    <property type="entry name" value="MESH1"/>
</dbReference>
<dbReference type="PANTHER" id="PTHR46246">
    <property type="entry name" value="GUANOSINE-3',5'-BIS(DIPHOSPHATE) 3'-PYROPHOSPHOHYDROLASE MESH1"/>
    <property type="match status" value="1"/>
</dbReference>
<gene>
    <name evidence="2" type="ORF">GBA63_14500</name>
</gene>
<dbReference type="Pfam" id="PF13328">
    <property type="entry name" value="HD_4"/>
    <property type="match status" value="1"/>
</dbReference>
<dbReference type="SUPFAM" id="SSF109604">
    <property type="entry name" value="HD-domain/PDEase-like"/>
    <property type="match status" value="1"/>
</dbReference>
<proteinExistence type="predicted"/>
<organism evidence="2 3">
    <name type="scientific">Rubrobacter tropicus</name>
    <dbReference type="NCBI Taxonomy" id="2653851"/>
    <lineage>
        <taxon>Bacteria</taxon>
        <taxon>Bacillati</taxon>
        <taxon>Actinomycetota</taxon>
        <taxon>Rubrobacteria</taxon>
        <taxon>Rubrobacterales</taxon>
        <taxon>Rubrobacteraceae</taxon>
        <taxon>Rubrobacter</taxon>
    </lineage>
</organism>
<sequence>MPYTERLDDALVYAAGLHRDQTRKGSGIPYVTHLLAVAAIVGENGGTEDEVIAALLHDAPEDAGGKARLEDIRMRFGDLVAGIVAGCTDTYEDPKPPWRRRKEEYLAHLAEAPAPVRLVSAADKLHNARSVLADYRAVGEDLWDRFNGGREGTLWYYRAVADTLSGAGGGPVVDELERVVAEMERATRDHGVS</sequence>
<evidence type="ECO:0000313" key="2">
    <source>
        <dbReference type="EMBL" id="QIN83706.1"/>
    </source>
</evidence>
<dbReference type="PANTHER" id="PTHR46246:SF1">
    <property type="entry name" value="GUANOSINE-3',5'-BIS(DIPHOSPHATE) 3'-PYROPHOSPHOHYDROLASE MESH1"/>
    <property type="match status" value="1"/>
</dbReference>
<dbReference type="RefSeq" id="WP_166177227.1">
    <property type="nucleotide sequence ID" value="NZ_CP045119.1"/>
</dbReference>